<proteinExistence type="inferred from homology"/>
<dbReference type="Pfam" id="PF08240">
    <property type="entry name" value="ADH_N"/>
    <property type="match status" value="1"/>
</dbReference>
<dbReference type="Gene3D" id="3.40.50.720">
    <property type="entry name" value="NAD(P)-binding Rossmann-like Domain"/>
    <property type="match status" value="1"/>
</dbReference>
<evidence type="ECO:0000313" key="10">
    <source>
        <dbReference type="EMBL" id="GEM10326.1"/>
    </source>
</evidence>
<name>A0A511KKD5_RHOTO</name>
<reference evidence="10 11" key="1">
    <citation type="submission" date="2019-07" db="EMBL/GenBank/DDBJ databases">
        <title>Rhodotorula toruloides NBRC10032 genome sequencing.</title>
        <authorList>
            <person name="Shida Y."/>
            <person name="Takaku H."/>
            <person name="Ogasawara W."/>
            <person name="Mori K."/>
        </authorList>
    </citation>
    <scope>NUCLEOTIDE SEQUENCE [LARGE SCALE GENOMIC DNA]</scope>
    <source>
        <strain evidence="10 11">NBRC10032</strain>
    </source>
</reference>
<feature type="domain" description="Alcohol dehydrogenase-like C-terminal" evidence="8">
    <location>
        <begin position="514"/>
        <end position="636"/>
    </location>
</feature>
<evidence type="ECO:0000256" key="5">
    <source>
        <dbReference type="RuleBase" id="RU361277"/>
    </source>
</evidence>
<dbReference type="CDD" id="cd05283">
    <property type="entry name" value="CAD1"/>
    <property type="match status" value="1"/>
</dbReference>
<dbReference type="PANTHER" id="PTHR42683">
    <property type="entry name" value="ALDEHYDE REDUCTASE"/>
    <property type="match status" value="1"/>
</dbReference>
<evidence type="ECO:0000259" key="9">
    <source>
        <dbReference type="Pfam" id="PF08240"/>
    </source>
</evidence>
<feature type="domain" description="Alcohol dehydrogenase-like N-terminal" evidence="9">
    <location>
        <begin position="359"/>
        <end position="474"/>
    </location>
</feature>
<dbReference type="InterPro" id="IPR036291">
    <property type="entry name" value="NAD(P)-bd_dom_sf"/>
</dbReference>
<evidence type="ECO:0000256" key="2">
    <source>
        <dbReference type="ARBA" id="ARBA00022723"/>
    </source>
</evidence>
<dbReference type="FunFam" id="3.40.50.720:FF:000022">
    <property type="entry name" value="Cinnamyl alcohol dehydrogenase"/>
    <property type="match status" value="1"/>
</dbReference>
<dbReference type="OrthoDB" id="1879366at2759"/>
<evidence type="ECO:0000256" key="6">
    <source>
        <dbReference type="SAM" id="Coils"/>
    </source>
</evidence>
<evidence type="ECO:0000256" key="4">
    <source>
        <dbReference type="ARBA" id="ARBA00023002"/>
    </source>
</evidence>
<dbReference type="InterPro" id="IPR047109">
    <property type="entry name" value="CAD-like"/>
</dbReference>
<keyword evidence="3 5" id="KW-0862">Zinc</keyword>
<comment type="caution">
    <text evidence="10">The sequence shown here is derived from an EMBL/GenBank/DDBJ whole genome shotgun (WGS) entry which is preliminary data.</text>
</comment>
<feature type="region of interest" description="Disordered" evidence="7">
    <location>
        <begin position="70"/>
        <end position="143"/>
    </location>
</feature>
<feature type="compositionally biased region" description="Low complexity" evidence="7">
    <location>
        <begin position="70"/>
        <end position="91"/>
    </location>
</feature>
<dbReference type="InterPro" id="IPR002328">
    <property type="entry name" value="ADH_Zn_CS"/>
</dbReference>
<evidence type="ECO:0000256" key="3">
    <source>
        <dbReference type="ARBA" id="ARBA00022833"/>
    </source>
</evidence>
<dbReference type="EMBL" id="BJWK01000010">
    <property type="protein sequence ID" value="GEM10326.1"/>
    <property type="molecule type" value="Genomic_DNA"/>
</dbReference>
<evidence type="ECO:0000256" key="1">
    <source>
        <dbReference type="ARBA" id="ARBA00001947"/>
    </source>
</evidence>
<feature type="region of interest" description="Disordered" evidence="7">
    <location>
        <begin position="1"/>
        <end position="22"/>
    </location>
</feature>
<feature type="coiled-coil region" evidence="6">
    <location>
        <begin position="22"/>
        <end position="49"/>
    </location>
</feature>
<dbReference type="GO" id="GO:0008270">
    <property type="term" value="F:zinc ion binding"/>
    <property type="evidence" value="ECO:0007669"/>
    <property type="project" value="InterPro"/>
</dbReference>
<dbReference type="Proteomes" id="UP000321518">
    <property type="component" value="Unassembled WGS sequence"/>
</dbReference>
<evidence type="ECO:0000313" key="11">
    <source>
        <dbReference type="Proteomes" id="UP000321518"/>
    </source>
</evidence>
<sequence>MRGDECVWIGTPPNGNADEDELERSQHEVNRLKKLVDLLLARLEEQDEAEQLMQYDQHIVQQHQAAAVAEEPVASASSAHYAAHPTAASPPESDHYDQHEPSTKGHGQSARVPADHPPRRSSGGADIPITPVHGPSGSHAAYPHPAYTSSSLYTSGLVTGPGGHAMFPGAAPSSSSMTRPDAAYSLPSHVPAYAGRHAAPSAAAGDDSRAMPQQYPIGTSLCSSARYRLVLLDLAASHEARLLPRAPILASAPPYDRSTRGHRTRERGRSGMLLLRNLRHGGSVSGTFADLPDTLLLLSLFSTLFLHSQHPYLDVCYPYPSNMSTEQLQFRGYAVKSTEKFTEFELIDFEPMDDRDDCLDIAIEVCGICSSDVHTITGGWGDIHTPLVSGHEIGGVVKRVGKNVKGFKVGDRAVVGAQVDSCGKCRPCTDNNENYCPKQVDTYNAPTRDNEKKYTQGGYSTAIRAPEQFVFHVPHELPLEDAAPMACGGLTVFSPMHRFGVKKGTKVGVAGLGGLGHFACQFAKALGAEVVVFSHQEDKRADALKMGAVDFVNTANDGWQEKYSMQLDLIISTIDVSKAIPIVDLAGLLYVNGVLHLCAMPDDPIPNFQTQQLASNGCSISVNHIGSKAEAELMFKIAAEKGVRAWKEILPMKDVAKGVMGVKNNEVRYRYVLKQDINKRV</sequence>
<dbReference type="Pfam" id="PF00107">
    <property type="entry name" value="ADH_zinc_N"/>
    <property type="match status" value="1"/>
</dbReference>
<dbReference type="SUPFAM" id="SSF51735">
    <property type="entry name" value="NAD(P)-binding Rossmann-fold domains"/>
    <property type="match status" value="1"/>
</dbReference>
<protein>
    <submittedName>
        <fullName evidence="10">Zinc-type alcohol dehydrogenase</fullName>
    </submittedName>
</protein>
<keyword evidence="6" id="KW-0175">Coiled coil</keyword>
<dbReference type="InterPro" id="IPR013154">
    <property type="entry name" value="ADH-like_N"/>
</dbReference>
<accession>A0A511KKD5</accession>
<evidence type="ECO:0000256" key="7">
    <source>
        <dbReference type="SAM" id="MobiDB-lite"/>
    </source>
</evidence>
<dbReference type="PROSITE" id="PS00059">
    <property type="entry name" value="ADH_ZINC"/>
    <property type="match status" value="1"/>
</dbReference>
<organism evidence="10 11">
    <name type="scientific">Rhodotorula toruloides</name>
    <name type="common">Yeast</name>
    <name type="synonym">Rhodosporidium toruloides</name>
    <dbReference type="NCBI Taxonomy" id="5286"/>
    <lineage>
        <taxon>Eukaryota</taxon>
        <taxon>Fungi</taxon>
        <taxon>Dikarya</taxon>
        <taxon>Basidiomycota</taxon>
        <taxon>Pucciniomycotina</taxon>
        <taxon>Microbotryomycetes</taxon>
        <taxon>Sporidiobolales</taxon>
        <taxon>Sporidiobolaceae</taxon>
        <taxon>Rhodotorula</taxon>
    </lineage>
</organism>
<feature type="compositionally biased region" description="Basic and acidic residues" evidence="7">
    <location>
        <begin position="92"/>
        <end position="103"/>
    </location>
</feature>
<gene>
    <name evidence="10" type="ORF">Rt10032_c10g4343</name>
</gene>
<dbReference type="Gene3D" id="3.90.180.10">
    <property type="entry name" value="Medium-chain alcohol dehydrogenases, catalytic domain"/>
    <property type="match status" value="1"/>
</dbReference>
<dbReference type="InterPro" id="IPR013149">
    <property type="entry name" value="ADH-like_C"/>
</dbReference>
<dbReference type="AlphaFoldDB" id="A0A511KKD5"/>
<comment type="cofactor">
    <cofactor evidence="1 5">
        <name>Zn(2+)</name>
        <dbReference type="ChEBI" id="CHEBI:29105"/>
    </cofactor>
</comment>
<keyword evidence="2 5" id="KW-0479">Metal-binding</keyword>
<dbReference type="GO" id="GO:0016616">
    <property type="term" value="F:oxidoreductase activity, acting on the CH-OH group of donors, NAD or NADP as acceptor"/>
    <property type="evidence" value="ECO:0007669"/>
    <property type="project" value="InterPro"/>
</dbReference>
<comment type="similarity">
    <text evidence="5">Belongs to the zinc-containing alcohol dehydrogenase family.</text>
</comment>
<dbReference type="InterPro" id="IPR011032">
    <property type="entry name" value="GroES-like_sf"/>
</dbReference>
<dbReference type="SUPFAM" id="SSF50129">
    <property type="entry name" value="GroES-like"/>
    <property type="match status" value="1"/>
</dbReference>
<keyword evidence="4" id="KW-0560">Oxidoreductase</keyword>
<evidence type="ECO:0000259" key="8">
    <source>
        <dbReference type="Pfam" id="PF00107"/>
    </source>
</evidence>